<dbReference type="InterPro" id="IPR007569">
    <property type="entry name" value="DUF559"/>
</dbReference>
<dbReference type="CDD" id="cd01038">
    <property type="entry name" value="Endonuclease_DUF559"/>
    <property type="match status" value="1"/>
</dbReference>
<dbReference type="PANTHER" id="PTHR38590:SF1">
    <property type="entry name" value="BLL0828 PROTEIN"/>
    <property type="match status" value="1"/>
</dbReference>
<dbReference type="SUPFAM" id="SSF52980">
    <property type="entry name" value="Restriction endonuclease-like"/>
    <property type="match status" value="1"/>
</dbReference>
<evidence type="ECO:0000313" key="3">
    <source>
        <dbReference type="Proteomes" id="UP000179136"/>
    </source>
</evidence>
<organism evidence="2 3">
    <name type="scientific">Candidatus Kuenenbacteria bacterium RIFCSPHIGHO2_02_FULL_39_13</name>
    <dbReference type="NCBI Taxonomy" id="1798561"/>
    <lineage>
        <taxon>Bacteria</taxon>
        <taxon>Candidatus Kueneniibacteriota</taxon>
    </lineage>
</organism>
<name>A0A1F6FP24_9BACT</name>
<evidence type="ECO:0000259" key="1">
    <source>
        <dbReference type="Pfam" id="PF04480"/>
    </source>
</evidence>
<accession>A0A1F6FP24</accession>
<comment type="caution">
    <text evidence="2">The sequence shown here is derived from an EMBL/GenBank/DDBJ whole genome shotgun (WGS) entry which is preliminary data.</text>
</comment>
<dbReference type="Pfam" id="PF04480">
    <property type="entry name" value="DUF559"/>
    <property type="match status" value="1"/>
</dbReference>
<dbReference type="InterPro" id="IPR011335">
    <property type="entry name" value="Restrct_endonuc-II-like"/>
</dbReference>
<proteinExistence type="predicted"/>
<dbReference type="Proteomes" id="UP000179136">
    <property type="component" value="Unassembled WGS sequence"/>
</dbReference>
<dbReference type="PANTHER" id="PTHR38590">
    <property type="entry name" value="BLL0828 PROTEIN"/>
    <property type="match status" value="1"/>
</dbReference>
<protein>
    <recommendedName>
        <fullName evidence="1">DUF559 domain-containing protein</fullName>
    </recommendedName>
</protein>
<reference evidence="2 3" key="1">
    <citation type="journal article" date="2016" name="Nat. Commun.">
        <title>Thousands of microbial genomes shed light on interconnected biogeochemical processes in an aquifer system.</title>
        <authorList>
            <person name="Anantharaman K."/>
            <person name="Brown C.T."/>
            <person name="Hug L.A."/>
            <person name="Sharon I."/>
            <person name="Castelle C.J."/>
            <person name="Probst A.J."/>
            <person name="Thomas B.C."/>
            <person name="Singh A."/>
            <person name="Wilkins M.J."/>
            <person name="Karaoz U."/>
            <person name="Brodie E.L."/>
            <person name="Williams K.H."/>
            <person name="Hubbard S.S."/>
            <person name="Banfield J.F."/>
        </authorList>
    </citation>
    <scope>NUCLEOTIDE SEQUENCE [LARGE SCALE GENOMIC DNA]</scope>
</reference>
<dbReference type="AlphaFoldDB" id="A0A1F6FP24"/>
<dbReference type="InterPro" id="IPR047216">
    <property type="entry name" value="Endonuclease_DUF559_bact"/>
</dbReference>
<dbReference type="STRING" id="1798561.A3B87_00640"/>
<dbReference type="Gene3D" id="3.40.960.10">
    <property type="entry name" value="VSR Endonuclease"/>
    <property type="match status" value="1"/>
</dbReference>
<dbReference type="EMBL" id="MFMW01000005">
    <property type="protein sequence ID" value="OGG87610.1"/>
    <property type="molecule type" value="Genomic_DNA"/>
</dbReference>
<sequence>MTVIFNQHKYKQTRQLLRNNSTKAERILWNHLNGNQIGIKFRRQYSIGDYIADFCAPRKKLIIELDGGIHLVKNQRLYDKARQLDIEHLGFRVIRFANKEIAHNLDKVLDKIKKEIKI</sequence>
<gene>
    <name evidence="2" type="ORF">A3B87_00640</name>
</gene>
<feature type="domain" description="DUF559" evidence="1">
    <location>
        <begin position="10"/>
        <end position="116"/>
    </location>
</feature>
<evidence type="ECO:0000313" key="2">
    <source>
        <dbReference type="EMBL" id="OGG87610.1"/>
    </source>
</evidence>